<organism evidence="1 2">
    <name type="scientific">Portunus trituberculatus</name>
    <name type="common">Swimming crab</name>
    <name type="synonym">Neptunus trituberculatus</name>
    <dbReference type="NCBI Taxonomy" id="210409"/>
    <lineage>
        <taxon>Eukaryota</taxon>
        <taxon>Metazoa</taxon>
        <taxon>Ecdysozoa</taxon>
        <taxon>Arthropoda</taxon>
        <taxon>Crustacea</taxon>
        <taxon>Multicrustacea</taxon>
        <taxon>Malacostraca</taxon>
        <taxon>Eumalacostraca</taxon>
        <taxon>Eucarida</taxon>
        <taxon>Decapoda</taxon>
        <taxon>Pleocyemata</taxon>
        <taxon>Brachyura</taxon>
        <taxon>Eubrachyura</taxon>
        <taxon>Portunoidea</taxon>
        <taxon>Portunidae</taxon>
        <taxon>Portuninae</taxon>
        <taxon>Portunus</taxon>
    </lineage>
</organism>
<protein>
    <submittedName>
        <fullName evidence="1">Uncharacterized protein</fullName>
    </submittedName>
</protein>
<dbReference type="AlphaFoldDB" id="A0A5B7CXP7"/>
<proteinExistence type="predicted"/>
<evidence type="ECO:0000313" key="1">
    <source>
        <dbReference type="EMBL" id="MPC14210.1"/>
    </source>
</evidence>
<dbReference type="Proteomes" id="UP000324222">
    <property type="component" value="Unassembled WGS sequence"/>
</dbReference>
<comment type="caution">
    <text evidence="1">The sequence shown here is derived from an EMBL/GenBank/DDBJ whole genome shotgun (WGS) entry which is preliminary data.</text>
</comment>
<name>A0A5B7CXP7_PORTR</name>
<dbReference type="EMBL" id="VSRR010000336">
    <property type="protein sequence ID" value="MPC14210.1"/>
    <property type="molecule type" value="Genomic_DNA"/>
</dbReference>
<keyword evidence="2" id="KW-1185">Reference proteome</keyword>
<reference evidence="1 2" key="1">
    <citation type="submission" date="2019-05" db="EMBL/GenBank/DDBJ databases">
        <title>Another draft genome of Portunus trituberculatus and its Hox gene families provides insights of decapod evolution.</title>
        <authorList>
            <person name="Jeong J.-H."/>
            <person name="Song I."/>
            <person name="Kim S."/>
            <person name="Choi T."/>
            <person name="Kim D."/>
            <person name="Ryu S."/>
            <person name="Kim W."/>
        </authorList>
    </citation>
    <scope>NUCLEOTIDE SEQUENCE [LARGE SCALE GENOMIC DNA]</scope>
    <source>
        <tissue evidence="1">Muscle</tissue>
    </source>
</reference>
<sequence>MQLDAELPLACNDRNQAHAKSPTEHHQIIPSQPASPQQLLAGRLTLDLTLNCMSASKSVDT</sequence>
<accession>A0A5B7CXP7</accession>
<evidence type="ECO:0000313" key="2">
    <source>
        <dbReference type="Proteomes" id="UP000324222"/>
    </source>
</evidence>
<gene>
    <name evidence="1" type="ORF">E2C01_006970</name>
</gene>